<evidence type="ECO:0000256" key="1">
    <source>
        <dbReference type="ARBA" id="ARBA00004191"/>
    </source>
</evidence>
<evidence type="ECO:0000313" key="14">
    <source>
        <dbReference type="EMBL" id="KAJ3702875.1"/>
    </source>
</evidence>
<keyword evidence="5" id="KW-0964">Secreted</keyword>
<keyword evidence="15" id="KW-1185">Reference proteome</keyword>
<evidence type="ECO:0000313" key="15">
    <source>
        <dbReference type="Proteomes" id="UP001210211"/>
    </source>
</evidence>
<dbReference type="Pfam" id="PF00295">
    <property type="entry name" value="Glyco_hydro_28"/>
    <property type="match status" value="1"/>
</dbReference>
<keyword evidence="8 12" id="KW-0326">Glycosidase</keyword>
<dbReference type="EC" id="3.2.1.15" evidence="3"/>
<evidence type="ECO:0000256" key="12">
    <source>
        <dbReference type="RuleBase" id="RU361169"/>
    </source>
</evidence>
<organism evidence="14 15">
    <name type="scientific">Rhynchospora tenuis</name>
    <dbReference type="NCBI Taxonomy" id="198213"/>
    <lineage>
        <taxon>Eukaryota</taxon>
        <taxon>Viridiplantae</taxon>
        <taxon>Streptophyta</taxon>
        <taxon>Embryophyta</taxon>
        <taxon>Tracheophyta</taxon>
        <taxon>Spermatophyta</taxon>
        <taxon>Magnoliopsida</taxon>
        <taxon>Liliopsida</taxon>
        <taxon>Poales</taxon>
        <taxon>Cyperaceae</taxon>
        <taxon>Cyperoideae</taxon>
        <taxon>Rhynchosporeae</taxon>
        <taxon>Rhynchospora</taxon>
    </lineage>
</organism>
<dbReference type="InterPro" id="IPR006626">
    <property type="entry name" value="PbH1"/>
</dbReference>
<dbReference type="InterPro" id="IPR011050">
    <property type="entry name" value="Pectin_lyase_fold/virulence"/>
</dbReference>
<dbReference type="EMBL" id="JAMRDG010000001">
    <property type="protein sequence ID" value="KAJ3702875.1"/>
    <property type="molecule type" value="Genomic_DNA"/>
</dbReference>
<dbReference type="Gene3D" id="2.160.20.10">
    <property type="entry name" value="Single-stranded right-handed beta-helix, Pectin lyase-like"/>
    <property type="match status" value="1"/>
</dbReference>
<dbReference type="GO" id="GO:0010047">
    <property type="term" value="P:fruit dehiscence"/>
    <property type="evidence" value="ECO:0007669"/>
    <property type="project" value="UniProtKB-ARBA"/>
</dbReference>
<dbReference type="SMART" id="SM00710">
    <property type="entry name" value="PbH1"/>
    <property type="match status" value="5"/>
</dbReference>
<evidence type="ECO:0000256" key="10">
    <source>
        <dbReference type="ARBA" id="ARBA00034074"/>
    </source>
</evidence>
<dbReference type="PROSITE" id="PS00502">
    <property type="entry name" value="POLYGALACTURONASE"/>
    <property type="match status" value="1"/>
</dbReference>
<name>A0AAD5ZRT0_9POAL</name>
<dbReference type="AlphaFoldDB" id="A0AAD5ZRT0"/>
<dbReference type="InterPro" id="IPR000743">
    <property type="entry name" value="Glyco_hydro_28"/>
</dbReference>
<dbReference type="SUPFAM" id="SSF51126">
    <property type="entry name" value="Pectin lyase-like"/>
    <property type="match status" value="1"/>
</dbReference>
<dbReference type="GO" id="GO:0009830">
    <property type="term" value="P:cell wall modification involved in abscission"/>
    <property type="evidence" value="ECO:0007669"/>
    <property type="project" value="UniProtKB-ARBA"/>
</dbReference>
<accession>A0AAD5ZRT0</accession>
<dbReference type="PANTHER" id="PTHR31375">
    <property type="match status" value="1"/>
</dbReference>
<sequence length="423" mass="46535">MTIQFLLFSFLVFLFNNGASSYVPSQDLTSNSLAEAPSFHTRYHPNSDEQDVFNVDDYGAKADGTDDREAFKGAWEAACNSTADTTVLLVPRNKTYLLRPLVFNGPCEAKSVTVKIKGNLKAPSDRSDWSNYWIKFRYVKHLTVKGGGKLDGSGQIWWQHSCKINRTLPCTDAPTALMFYQCKHLRVSNLTSKDSQQIHVVFSHCSHVEALHLTIRAPLWSPNTDGIHLTSTRNMKISDCFIGTGDDCISIVNGSKHVHVNNIVCGPGHGISIGSLGANNSRAHVSNVHVEKATLIGTTNGVRIKTWQGGHGYAKNIHFQDIFMCNVSNPIIINQNYCDSKIPCYQQNSAVAVREVTFKNIRGTSATDISVNFNCSSTVPCKHIELEDISLVSSDTFTSSSSCINVNSTESGSVFPSCNTKRN</sequence>
<keyword evidence="4" id="KW-0134">Cell wall</keyword>
<reference evidence="14 15" key="1">
    <citation type="journal article" date="2022" name="Cell">
        <title>Repeat-based holocentromeres influence genome architecture and karyotype evolution.</title>
        <authorList>
            <person name="Hofstatter P.G."/>
            <person name="Thangavel G."/>
            <person name="Lux T."/>
            <person name="Neumann P."/>
            <person name="Vondrak T."/>
            <person name="Novak P."/>
            <person name="Zhang M."/>
            <person name="Costa L."/>
            <person name="Castellani M."/>
            <person name="Scott A."/>
            <person name="Toegelov H."/>
            <person name="Fuchs J."/>
            <person name="Mata-Sucre Y."/>
            <person name="Dias Y."/>
            <person name="Vanzela A.L.L."/>
            <person name="Huettel B."/>
            <person name="Almeida C.C.S."/>
            <person name="Simkova H."/>
            <person name="Souza G."/>
            <person name="Pedrosa-Harand A."/>
            <person name="Macas J."/>
            <person name="Mayer K.F.X."/>
            <person name="Houben A."/>
            <person name="Marques A."/>
        </authorList>
    </citation>
    <scope>NUCLEOTIDE SEQUENCE [LARGE SCALE GENOMIC DNA]</scope>
    <source>
        <strain evidence="14">RhyTen1mFocal</strain>
    </source>
</reference>
<feature type="signal peptide" evidence="13">
    <location>
        <begin position="1"/>
        <end position="21"/>
    </location>
</feature>
<evidence type="ECO:0000256" key="11">
    <source>
        <dbReference type="PROSITE-ProRule" id="PRU10052"/>
    </source>
</evidence>
<evidence type="ECO:0000256" key="6">
    <source>
        <dbReference type="ARBA" id="ARBA00022729"/>
    </source>
</evidence>
<evidence type="ECO:0000256" key="9">
    <source>
        <dbReference type="ARBA" id="ARBA00023316"/>
    </source>
</evidence>
<evidence type="ECO:0000256" key="8">
    <source>
        <dbReference type="ARBA" id="ARBA00023295"/>
    </source>
</evidence>
<comment type="catalytic activity">
    <reaction evidence="10">
        <text>(1,4-alpha-D-galacturonosyl)n+m + H2O = (1,4-alpha-D-galacturonosyl)n + (1,4-alpha-D-galacturonosyl)m.</text>
        <dbReference type="EC" id="3.2.1.15"/>
    </reaction>
</comment>
<dbReference type="Proteomes" id="UP001210211">
    <property type="component" value="Unassembled WGS sequence"/>
</dbReference>
<keyword evidence="6 13" id="KW-0732">Signal</keyword>
<comment type="subcellular location">
    <subcellularLocation>
        <location evidence="1">Secreted</location>
        <location evidence="1">Cell wall</location>
    </subcellularLocation>
</comment>
<proteinExistence type="inferred from homology"/>
<gene>
    <name evidence="14" type="ORF">LUZ61_006580</name>
</gene>
<feature type="chain" id="PRO_5042130034" description="endo-polygalacturonase" evidence="13">
    <location>
        <begin position="22"/>
        <end position="423"/>
    </location>
</feature>
<feature type="active site" evidence="11">
    <location>
        <position position="269"/>
    </location>
</feature>
<evidence type="ECO:0000256" key="5">
    <source>
        <dbReference type="ARBA" id="ARBA00022525"/>
    </source>
</evidence>
<evidence type="ECO:0000256" key="2">
    <source>
        <dbReference type="ARBA" id="ARBA00008834"/>
    </source>
</evidence>
<evidence type="ECO:0000256" key="7">
    <source>
        <dbReference type="ARBA" id="ARBA00022801"/>
    </source>
</evidence>
<evidence type="ECO:0000256" key="4">
    <source>
        <dbReference type="ARBA" id="ARBA00022512"/>
    </source>
</evidence>
<protein>
    <recommendedName>
        <fullName evidence="3">endo-polygalacturonase</fullName>
        <ecNumber evidence="3">3.2.1.15</ecNumber>
    </recommendedName>
</protein>
<evidence type="ECO:0000256" key="13">
    <source>
        <dbReference type="SAM" id="SignalP"/>
    </source>
</evidence>
<comment type="caution">
    <text evidence="14">The sequence shown here is derived from an EMBL/GenBank/DDBJ whole genome shotgun (WGS) entry which is preliminary data.</text>
</comment>
<dbReference type="GO" id="GO:0005975">
    <property type="term" value="P:carbohydrate metabolic process"/>
    <property type="evidence" value="ECO:0007669"/>
    <property type="project" value="InterPro"/>
</dbReference>
<dbReference type="FunFam" id="2.160.20.10:FF:000028">
    <property type="entry name" value="Polygalacturonase QRT2"/>
    <property type="match status" value="1"/>
</dbReference>
<dbReference type="GO" id="GO:0004650">
    <property type="term" value="F:polygalacturonase activity"/>
    <property type="evidence" value="ECO:0007669"/>
    <property type="project" value="UniProtKB-EC"/>
</dbReference>
<comment type="similarity">
    <text evidence="2 12">Belongs to the glycosyl hydrolase 28 family.</text>
</comment>
<dbReference type="InterPro" id="IPR012334">
    <property type="entry name" value="Pectin_lyas_fold"/>
</dbReference>
<evidence type="ECO:0000256" key="3">
    <source>
        <dbReference type="ARBA" id="ARBA00012736"/>
    </source>
</evidence>
<dbReference type="GO" id="GO:0009901">
    <property type="term" value="P:anther dehiscence"/>
    <property type="evidence" value="ECO:0007669"/>
    <property type="project" value="UniProtKB-ARBA"/>
</dbReference>
<keyword evidence="7 12" id="KW-0378">Hydrolase</keyword>
<keyword evidence="9" id="KW-0961">Cell wall biogenesis/degradation</keyword>